<gene>
    <name evidence="3" type="primary">manC1_2</name>
    <name evidence="3" type="ORF">NCTC9645_03791</name>
</gene>
<protein>
    <submittedName>
        <fullName evidence="3">Mannose-1-phosphate guanylyltransferase</fullName>
        <ecNumber evidence="3">2.7.7.13</ecNumber>
    </submittedName>
</protein>
<organism evidence="3 4">
    <name type="scientific">Klebsiella pneumoniae</name>
    <dbReference type="NCBI Taxonomy" id="573"/>
    <lineage>
        <taxon>Bacteria</taxon>
        <taxon>Pseudomonadati</taxon>
        <taxon>Pseudomonadota</taxon>
        <taxon>Gammaproteobacteria</taxon>
        <taxon>Enterobacterales</taxon>
        <taxon>Enterobacteriaceae</taxon>
        <taxon>Klebsiella/Raoultella group</taxon>
        <taxon>Klebsiella</taxon>
        <taxon>Klebsiella pneumoniae complex</taxon>
    </lineage>
</organism>
<reference evidence="3 4" key="1">
    <citation type="submission" date="2018-06" db="EMBL/GenBank/DDBJ databases">
        <authorList>
            <consortium name="Pathogen Informatics"/>
            <person name="Doyle S."/>
        </authorList>
    </citation>
    <scope>NUCLEOTIDE SEQUENCE [LARGE SCALE GENOMIC DNA]</scope>
    <source>
        <strain evidence="3 4">NCTC9645</strain>
    </source>
</reference>
<sequence>MAAVGVTNLVVVETKDAVLIADKDNVQDVKEIVNQLKRQKRSESKQHREVYRPWGKHDAIAQGDRFQVRLITVKPGEKLSLQMHHHRSEHWVVVSGTAKVHTNGKMQLISENESVYIPLGVEHSLENPGKIPLDLIEIQSGAYLGEDDGNDSNLLIVFYVQIMPDDLVMQLHRF</sequence>
<evidence type="ECO:0000259" key="2">
    <source>
        <dbReference type="Pfam" id="PF22640"/>
    </source>
</evidence>
<dbReference type="GO" id="GO:0005976">
    <property type="term" value="P:polysaccharide metabolic process"/>
    <property type="evidence" value="ECO:0007669"/>
    <property type="project" value="InterPro"/>
</dbReference>
<feature type="domain" description="Mannose-6-phosphate isomerase type II C-terminal" evidence="1">
    <location>
        <begin position="40"/>
        <end position="148"/>
    </location>
</feature>
<dbReference type="PANTHER" id="PTHR46390:SF1">
    <property type="entry name" value="MANNOSE-1-PHOSPHATE GUANYLYLTRANSFERASE"/>
    <property type="match status" value="1"/>
</dbReference>
<proteinExistence type="predicted"/>
<dbReference type="Gene3D" id="2.60.120.10">
    <property type="entry name" value="Jelly Rolls"/>
    <property type="match status" value="1"/>
</dbReference>
<dbReference type="InterPro" id="IPR014710">
    <property type="entry name" value="RmlC-like_jellyroll"/>
</dbReference>
<evidence type="ECO:0000313" key="3">
    <source>
        <dbReference type="EMBL" id="SQC85731.1"/>
    </source>
</evidence>
<keyword evidence="3" id="KW-0548">Nucleotidyltransferase</keyword>
<dbReference type="Gene3D" id="3.90.550.10">
    <property type="entry name" value="Spore Coat Polysaccharide Biosynthesis Protein SpsA, Chain A"/>
    <property type="match status" value="1"/>
</dbReference>
<dbReference type="InterPro" id="IPR001538">
    <property type="entry name" value="Man6P_isomerase-2_C"/>
</dbReference>
<dbReference type="EMBL" id="UASO01000005">
    <property type="protein sequence ID" value="SQC85731.1"/>
    <property type="molecule type" value="Genomic_DNA"/>
</dbReference>
<evidence type="ECO:0000259" key="1">
    <source>
        <dbReference type="Pfam" id="PF01050"/>
    </source>
</evidence>
<dbReference type="InterPro" id="IPR054566">
    <property type="entry name" value="ManC/GMP-like_b-helix"/>
</dbReference>
<dbReference type="AlphaFoldDB" id="A0A2X3IPI8"/>
<dbReference type="Proteomes" id="UP000250675">
    <property type="component" value="Unassembled WGS sequence"/>
</dbReference>
<dbReference type="Pfam" id="PF22640">
    <property type="entry name" value="ManC_GMP_beta-helix"/>
    <property type="match status" value="1"/>
</dbReference>
<dbReference type="CDD" id="cd02213">
    <property type="entry name" value="cupin_PMI_typeII_C"/>
    <property type="match status" value="1"/>
</dbReference>
<accession>A0A2X3IPI8</accession>
<dbReference type="GO" id="GO:0009298">
    <property type="term" value="P:GDP-mannose biosynthetic process"/>
    <property type="evidence" value="ECO:0007669"/>
    <property type="project" value="TreeGrafter"/>
</dbReference>
<dbReference type="EC" id="2.7.7.13" evidence="3"/>
<dbReference type="PANTHER" id="PTHR46390">
    <property type="entry name" value="MANNOSE-1-PHOSPHATE GUANYLYLTRANSFERASE"/>
    <property type="match status" value="1"/>
</dbReference>
<name>A0A2X3IPI8_KLEPN</name>
<feature type="domain" description="MannoseP isomerase/GMP-like beta-helix" evidence="2">
    <location>
        <begin position="2"/>
        <end position="36"/>
    </location>
</feature>
<dbReference type="InterPro" id="IPR029044">
    <property type="entry name" value="Nucleotide-diphossugar_trans"/>
</dbReference>
<dbReference type="SUPFAM" id="SSF51182">
    <property type="entry name" value="RmlC-like cupins"/>
    <property type="match status" value="1"/>
</dbReference>
<dbReference type="GO" id="GO:0004475">
    <property type="term" value="F:mannose-1-phosphate guanylyltransferase (GTP) activity"/>
    <property type="evidence" value="ECO:0007669"/>
    <property type="project" value="UniProtKB-EC"/>
</dbReference>
<dbReference type="Pfam" id="PF01050">
    <property type="entry name" value="MannoseP_isomer"/>
    <property type="match status" value="1"/>
</dbReference>
<dbReference type="FunFam" id="2.60.120.10:FF:000032">
    <property type="entry name" value="Mannose-1-phosphate guanylyltransferase/mannose-6-phosphate isomerase"/>
    <property type="match status" value="1"/>
</dbReference>
<evidence type="ECO:0000313" key="4">
    <source>
        <dbReference type="Proteomes" id="UP000250675"/>
    </source>
</evidence>
<keyword evidence="3" id="KW-0808">Transferase</keyword>
<dbReference type="InterPro" id="IPR011051">
    <property type="entry name" value="RmlC_Cupin_sf"/>
</dbReference>
<dbReference type="InterPro" id="IPR051161">
    <property type="entry name" value="Mannose-6P_isomerase_type2"/>
</dbReference>